<comment type="caution">
    <text evidence="2">The sequence shown here is derived from an EMBL/GenBank/DDBJ whole genome shotgun (WGS) entry which is preliminary data.</text>
</comment>
<reference evidence="2 3" key="1">
    <citation type="submission" date="2020-03" db="EMBL/GenBank/DDBJ databases">
        <authorList>
            <person name="Wang L."/>
            <person name="He N."/>
            <person name="Li Y."/>
            <person name="Fang Y."/>
            <person name="Zhang F."/>
        </authorList>
    </citation>
    <scope>NUCLEOTIDE SEQUENCE [LARGE SCALE GENOMIC DNA]</scope>
    <source>
        <strain evidence="2 3">36D10-4-7</strain>
    </source>
</reference>
<dbReference type="EMBL" id="JAAVJH010000003">
    <property type="protein sequence ID" value="NJR78216.1"/>
    <property type="molecule type" value="Genomic_DNA"/>
</dbReference>
<dbReference type="Gene3D" id="3.40.960.10">
    <property type="entry name" value="VSR Endonuclease"/>
    <property type="match status" value="1"/>
</dbReference>
<name>A0ABX1CJP7_9SPHN</name>
<dbReference type="InterPro" id="IPR047216">
    <property type="entry name" value="Endonuclease_DUF559_bact"/>
</dbReference>
<proteinExistence type="predicted"/>
<evidence type="ECO:0000259" key="1">
    <source>
        <dbReference type="Pfam" id="PF04480"/>
    </source>
</evidence>
<dbReference type="SUPFAM" id="SSF52980">
    <property type="entry name" value="Restriction endonuclease-like"/>
    <property type="match status" value="1"/>
</dbReference>
<dbReference type="PANTHER" id="PTHR38590">
    <property type="entry name" value="BLL0828 PROTEIN"/>
    <property type="match status" value="1"/>
</dbReference>
<dbReference type="InterPro" id="IPR011335">
    <property type="entry name" value="Restrct_endonuc-II-like"/>
</dbReference>
<dbReference type="Proteomes" id="UP000732399">
    <property type="component" value="Unassembled WGS sequence"/>
</dbReference>
<evidence type="ECO:0000313" key="3">
    <source>
        <dbReference type="Proteomes" id="UP000732399"/>
    </source>
</evidence>
<keyword evidence="3" id="KW-1185">Reference proteome</keyword>
<gene>
    <name evidence="2" type="ORF">HBH26_06240</name>
</gene>
<protein>
    <submittedName>
        <fullName evidence="2">DUF559 domain-containing protein</fullName>
    </submittedName>
</protein>
<sequence>MRAGRLHAVKSKRQVLIAGFIADFASKSRRLVIEVDGDTHAGDEARDERRTAVLEAHGYRVIRFTNADVAMNFDAVSEAIVATTAAPLPDPLSTGEREK</sequence>
<dbReference type="PANTHER" id="PTHR38590:SF1">
    <property type="entry name" value="BLL0828 PROTEIN"/>
    <property type="match status" value="1"/>
</dbReference>
<dbReference type="Pfam" id="PF04480">
    <property type="entry name" value="DUF559"/>
    <property type="match status" value="1"/>
</dbReference>
<organism evidence="2 3">
    <name type="scientific">Sphingomonas corticis</name>
    <dbReference type="NCBI Taxonomy" id="2722791"/>
    <lineage>
        <taxon>Bacteria</taxon>
        <taxon>Pseudomonadati</taxon>
        <taxon>Pseudomonadota</taxon>
        <taxon>Alphaproteobacteria</taxon>
        <taxon>Sphingomonadales</taxon>
        <taxon>Sphingomonadaceae</taxon>
        <taxon>Sphingomonas</taxon>
    </lineage>
</organism>
<dbReference type="CDD" id="cd01038">
    <property type="entry name" value="Endonuclease_DUF559"/>
    <property type="match status" value="1"/>
</dbReference>
<dbReference type="InterPro" id="IPR007569">
    <property type="entry name" value="DUF559"/>
</dbReference>
<evidence type="ECO:0000313" key="2">
    <source>
        <dbReference type="EMBL" id="NJR78216.1"/>
    </source>
</evidence>
<feature type="domain" description="DUF559" evidence="1">
    <location>
        <begin position="1"/>
        <end position="82"/>
    </location>
</feature>
<accession>A0ABX1CJP7</accession>